<keyword evidence="2" id="KW-1185">Reference proteome</keyword>
<protein>
    <submittedName>
        <fullName evidence="1">Helix-turn-helix domain-containing protein</fullName>
    </submittedName>
</protein>
<gene>
    <name evidence="1" type="ORF">NDR89_15555</name>
</gene>
<dbReference type="SUPFAM" id="SSF47413">
    <property type="entry name" value="lambda repressor-like DNA-binding domains"/>
    <property type="match status" value="1"/>
</dbReference>
<dbReference type="Pfam" id="PF15943">
    <property type="entry name" value="YdaS_toxin"/>
    <property type="match status" value="1"/>
</dbReference>
<reference evidence="1" key="1">
    <citation type="submission" date="2022-06" db="EMBL/GenBank/DDBJ databases">
        <title>Complete genome sequence and characterization of Cupriavidus gilardii QJ1 isolated from contaminating cells.</title>
        <authorList>
            <person name="Qi J."/>
        </authorList>
    </citation>
    <scope>NUCLEOTIDE SEQUENCE</scope>
    <source>
        <strain evidence="1">QJ1</strain>
    </source>
</reference>
<sequence>MNTPLNQSALASAVDALGGLSKAATALNVTTNRLANWLKRGVPAERCPDIEAATGVPCEVLRPDVNWQVLRRIPTHVHSNGELQQSVVSGDER</sequence>
<organism evidence="1 2">
    <name type="scientific">Cupriavidus gilardii</name>
    <dbReference type="NCBI Taxonomy" id="82541"/>
    <lineage>
        <taxon>Bacteria</taxon>
        <taxon>Pseudomonadati</taxon>
        <taxon>Pseudomonadota</taxon>
        <taxon>Betaproteobacteria</taxon>
        <taxon>Burkholderiales</taxon>
        <taxon>Burkholderiaceae</taxon>
        <taxon>Cupriavidus</taxon>
    </lineage>
</organism>
<dbReference type="InterPro" id="IPR031856">
    <property type="entry name" value="YdaS_toxin-like"/>
</dbReference>
<accession>A0ABY4W281</accession>
<evidence type="ECO:0000313" key="1">
    <source>
        <dbReference type="EMBL" id="USE81135.1"/>
    </source>
</evidence>
<dbReference type="Gene3D" id="1.10.260.40">
    <property type="entry name" value="lambda repressor-like DNA-binding domains"/>
    <property type="match status" value="1"/>
</dbReference>
<dbReference type="InterPro" id="IPR010982">
    <property type="entry name" value="Lambda_DNA-bd_dom_sf"/>
</dbReference>
<proteinExistence type="predicted"/>
<dbReference type="EMBL" id="CP098736">
    <property type="protein sequence ID" value="USE81135.1"/>
    <property type="molecule type" value="Genomic_DNA"/>
</dbReference>
<name>A0ABY4W281_9BURK</name>
<dbReference type="Proteomes" id="UP001056648">
    <property type="component" value="Chromosome 2"/>
</dbReference>
<evidence type="ECO:0000313" key="2">
    <source>
        <dbReference type="Proteomes" id="UP001056648"/>
    </source>
</evidence>
<dbReference type="RefSeq" id="WP_252253656.1">
    <property type="nucleotide sequence ID" value="NZ_CP098736.1"/>
</dbReference>